<dbReference type="RefSeq" id="WP_117352601.1">
    <property type="nucleotide sequence ID" value="NZ_CP020083.1"/>
</dbReference>
<evidence type="ECO:0000313" key="8">
    <source>
        <dbReference type="Proteomes" id="UP000258016"/>
    </source>
</evidence>
<evidence type="ECO:0000256" key="4">
    <source>
        <dbReference type="ARBA" id="ARBA00023002"/>
    </source>
</evidence>
<dbReference type="EMBL" id="CP020083">
    <property type="protein sequence ID" value="ASR52249.1"/>
    <property type="molecule type" value="Genomic_DNA"/>
</dbReference>
<evidence type="ECO:0000256" key="1">
    <source>
        <dbReference type="ARBA" id="ARBA00005896"/>
    </source>
</evidence>
<feature type="domain" description="TauD/TfdA-like" evidence="6">
    <location>
        <begin position="27"/>
        <end position="274"/>
    </location>
</feature>
<comment type="similarity">
    <text evidence="1">Belongs to the TfdA dioxygenase family.</text>
</comment>
<sequence>MATASTTLTQLRHEALRPVIASRVLNSKAELLSGELGPEIRELLEERGVLVFKQVNFTDEEQVAFTKTLGEFAPERMGDGENVSKITLDIKENPGAAEYLKGSLYWHIDGTMNDVPILASLLSCKVAAPKGTGNTGFCNTYAAWDALPEERKAELKDLRTIHGVWPTVFYYDPEPSLAKLKGMRSVGENELPLVWKHRSGRESLVIGCTTLTVLGKSHFESAEIIHGLREWATQEQFSYSHAWDEGDLVMWDNTGTMHRAEPYDLTCGRMMHRTKLKGEEPFA</sequence>
<keyword evidence="5" id="KW-0408">Iron</keyword>
<keyword evidence="3 7" id="KW-0223">Dioxygenase</keyword>
<dbReference type="Proteomes" id="UP000258016">
    <property type="component" value="Chromosome"/>
</dbReference>
<evidence type="ECO:0000256" key="5">
    <source>
        <dbReference type="ARBA" id="ARBA00023004"/>
    </source>
</evidence>
<name>A0ABM6M8R3_9SPHN</name>
<evidence type="ECO:0000313" key="7">
    <source>
        <dbReference type="EMBL" id="ASR52249.1"/>
    </source>
</evidence>
<gene>
    <name evidence="7" type="ORF">B5J99_12935</name>
</gene>
<evidence type="ECO:0000256" key="3">
    <source>
        <dbReference type="ARBA" id="ARBA00022964"/>
    </source>
</evidence>
<keyword evidence="4" id="KW-0560">Oxidoreductase</keyword>
<dbReference type="InterPro" id="IPR003819">
    <property type="entry name" value="TauD/TfdA-like"/>
</dbReference>
<dbReference type="InterPro" id="IPR042098">
    <property type="entry name" value="TauD-like_sf"/>
</dbReference>
<dbReference type="GO" id="GO:0051213">
    <property type="term" value="F:dioxygenase activity"/>
    <property type="evidence" value="ECO:0007669"/>
    <property type="project" value="UniProtKB-KW"/>
</dbReference>
<dbReference type="PANTHER" id="PTHR43779">
    <property type="entry name" value="DIOXYGENASE RV0097-RELATED"/>
    <property type="match status" value="1"/>
</dbReference>
<dbReference type="GeneID" id="303486480"/>
<dbReference type="PANTHER" id="PTHR43779:SF3">
    <property type="entry name" value="(3R)-3-[(CARBOXYMETHYL)AMINO]FATTY ACID OXYGENASE_DECARBOXYLASE"/>
    <property type="match status" value="1"/>
</dbReference>
<organism evidence="7 8">
    <name type="scientific">Blastomonas fulva</name>
    <dbReference type="NCBI Taxonomy" id="1550728"/>
    <lineage>
        <taxon>Bacteria</taxon>
        <taxon>Pseudomonadati</taxon>
        <taxon>Pseudomonadota</taxon>
        <taxon>Alphaproteobacteria</taxon>
        <taxon>Sphingomonadales</taxon>
        <taxon>Sphingomonadaceae</taxon>
        <taxon>Blastomonas</taxon>
    </lineage>
</organism>
<dbReference type="Pfam" id="PF02668">
    <property type="entry name" value="TauD"/>
    <property type="match status" value="1"/>
</dbReference>
<keyword evidence="8" id="KW-1185">Reference proteome</keyword>
<accession>A0ABM6M8R3</accession>
<dbReference type="InterPro" id="IPR051178">
    <property type="entry name" value="TfdA_dioxygenase"/>
</dbReference>
<protein>
    <submittedName>
        <fullName evidence="7">Taurine catabolism dioxygenase</fullName>
    </submittedName>
</protein>
<reference evidence="7 8" key="1">
    <citation type="submission" date="2017-03" db="EMBL/GenBank/DDBJ databases">
        <title>Complete genome sequence of Blastomonas fulva degrading microcsystin LR.</title>
        <authorList>
            <person name="Lee H.-g."/>
            <person name="Jin L."/>
            <person name="oh H.-M."/>
        </authorList>
    </citation>
    <scope>NUCLEOTIDE SEQUENCE [LARGE SCALE GENOMIC DNA]</scope>
    <source>
        <strain evidence="7 8">T2</strain>
    </source>
</reference>
<dbReference type="SUPFAM" id="SSF51197">
    <property type="entry name" value="Clavaminate synthase-like"/>
    <property type="match status" value="1"/>
</dbReference>
<dbReference type="Gene3D" id="3.60.130.10">
    <property type="entry name" value="Clavaminate synthase-like"/>
    <property type="match status" value="1"/>
</dbReference>
<evidence type="ECO:0000256" key="2">
    <source>
        <dbReference type="ARBA" id="ARBA00022723"/>
    </source>
</evidence>
<evidence type="ECO:0000259" key="6">
    <source>
        <dbReference type="Pfam" id="PF02668"/>
    </source>
</evidence>
<proteinExistence type="inferred from homology"/>
<keyword evidence="2" id="KW-0479">Metal-binding</keyword>